<dbReference type="InterPro" id="IPR039426">
    <property type="entry name" value="TonB-dep_rcpt-like"/>
</dbReference>
<evidence type="ECO:0000256" key="5">
    <source>
        <dbReference type="ARBA" id="ARBA00023136"/>
    </source>
</evidence>
<evidence type="ECO:0000259" key="9">
    <source>
        <dbReference type="Pfam" id="PF07715"/>
    </source>
</evidence>
<keyword evidence="5 7" id="KW-0472">Membrane</keyword>
<evidence type="ECO:0000256" key="3">
    <source>
        <dbReference type="ARBA" id="ARBA00022452"/>
    </source>
</evidence>
<gene>
    <name evidence="10" type="ORF">A4D02_05650</name>
</gene>
<dbReference type="InterPro" id="IPR008969">
    <property type="entry name" value="CarboxyPept-like_regulatory"/>
</dbReference>
<dbReference type="Pfam" id="PF13715">
    <property type="entry name" value="CarbopepD_reg_2"/>
    <property type="match status" value="1"/>
</dbReference>
<keyword evidence="4 7" id="KW-0812">Transmembrane</keyword>
<dbReference type="SUPFAM" id="SSF56935">
    <property type="entry name" value="Porins"/>
    <property type="match status" value="1"/>
</dbReference>
<feature type="chain" id="PRO_5046247156" description="TonB-dependent receptor plug domain-containing protein" evidence="8">
    <location>
        <begin position="30"/>
        <end position="1065"/>
    </location>
</feature>
<proteinExistence type="inferred from homology"/>
<evidence type="ECO:0000313" key="11">
    <source>
        <dbReference type="Proteomes" id="UP000192277"/>
    </source>
</evidence>
<name>A0ABX3NVB1_9BACT</name>
<feature type="domain" description="TonB-dependent receptor plug" evidence="9">
    <location>
        <begin position="125"/>
        <end position="229"/>
    </location>
</feature>
<dbReference type="Pfam" id="PF07715">
    <property type="entry name" value="Plug"/>
    <property type="match status" value="1"/>
</dbReference>
<dbReference type="RefSeq" id="WP_014221386.1">
    <property type="nucleotide sequence ID" value="NZ_LWBO01000012.1"/>
</dbReference>
<comment type="subcellular location">
    <subcellularLocation>
        <location evidence="1 7">Cell outer membrane</location>
        <topology evidence="1 7">Multi-pass membrane protein</topology>
    </subcellularLocation>
</comment>
<dbReference type="NCBIfam" id="TIGR04056">
    <property type="entry name" value="OMP_RagA_SusC"/>
    <property type="match status" value="1"/>
</dbReference>
<keyword evidence="6 7" id="KW-0998">Cell outer membrane</keyword>
<evidence type="ECO:0000256" key="6">
    <source>
        <dbReference type="ARBA" id="ARBA00023237"/>
    </source>
</evidence>
<evidence type="ECO:0000256" key="2">
    <source>
        <dbReference type="ARBA" id="ARBA00022448"/>
    </source>
</evidence>
<evidence type="ECO:0000256" key="8">
    <source>
        <dbReference type="SAM" id="SignalP"/>
    </source>
</evidence>
<dbReference type="Gene3D" id="2.60.40.1120">
    <property type="entry name" value="Carboxypeptidase-like, regulatory domain"/>
    <property type="match status" value="1"/>
</dbReference>
<dbReference type="SUPFAM" id="SSF49464">
    <property type="entry name" value="Carboxypeptidase regulatory domain-like"/>
    <property type="match status" value="1"/>
</dbReference>
<dbReference type="InterPro" id="IPR036942">
    <property type="entry name" value="Beta-barrel_TonB_sf"/>
</dbReference>
<comment type="similarity">
    <text evidence="7">Belongs to the TonB-dependent receptor family.</text>
</comment>
<dbReference type="Proteomes" id="UP000192277">
    <property type="component" value="Unassembled WGS sequence"/>
</dbReference>
<keyword evidence="2 7" id="KW-0813">Transport</keyword>
<dbReference type="InterPro" id="IPR023997">
    <property type="entry name" value="TonB-dep_OMP_SusC/RagA_CS"/>
</dbReference>
<dbReference type="Gene3D" id="2.170.130.10">
    <property type="entry name" value="TonB-dependent receptor, plug domain"/>
    <property type="match status" value="1"/>
</dbReference>
<reference evidence="10 11" key="1">
    <citation type="submission" date="2016-04" db="EMBL/GenBank/DDBJ databases">
        <authorList>
            <person name="Chen L."/>
            <person name="Zhuang W."/>
            <person name="Wang G."/>
        </authorList>
    </citation>
    <scope>NUCLEOTIDE SEQUENCE [LARGE SCALE GENOMIC DNA]</scope>
    <source>
        <strain evidence="11">GR20</strain>
    </source>
</reference>
<dbReference type="InterPro" id="IPR037066">
    <property type="entry name" value="Plug_dom_sf"/>
</dbReference>
<dbReference type="InterPro" id="IPR012910">
    <property type="entry name" value="Plug_dom"/>
</dbReference>
<dbReference type="PROSITE" id="PS52016">
    <property type="entry name" value="TONB_DEPENDENT_REC_3"/>
    <property type="match status" value="1"/>
</dbReference>
<comment type="caution">
    <text evidence="10">The sequence shown here is derived from an EMBL/GenBank/DDBJ whole genome shotgun (WGS) entry which is preliminary data.</text>
</comment>
<dbReference type="NCBIfam" id="TIGR04057">
    <property type="entry name" value="SusC_RagA_signa"/>
    <property type="match status" value="1"/>
</dbReference>
<dbReference type="Gene3D" id="2.40.170.20">
    <property type="entry name" value="TonB-dependent receptor, beta-barrel domain"/>
    <property type="match status" value="1"/>
</dbReference>
<keyword evidence="11" id="KW-1185">Reference proteome</keyword>
<protein>
    <recommendedName>
        <fullName evidence="9">TonB-dependent receptor plug domain-containing protein</fullName>
    </recommendedName>
</protein>
<keyword evidence="3 7" id="KW-1134">Transmembrane beta strand</keyword>
<accession>A0ABX3NVB1</accession>
<evidence type="ECO:0000256" key="4">
    <source>
        <dbReference type="ARBA" id="ARBA00022692"/>
    </source>
</evidence>
<evidence type="ECO:0000256" key="1">
    <source>
        <dbReference type="ARBA" id="ARBA00004571"/>
    </source>
</evidence>
<organism evidence="10 11">
    <name type="scientific">Niastella koreensis</name>
    <dbReference type="NCBI Taxonomy" id="354356"/>
    <lineage>
        <taxon>Bacteria</taxon>
        <taxon>Pseudomonadati</taxon>
        <taxon>Bacteroidota</taxon>
        <taxon>Chitinophagia</taxon>
        <taxon>Chitinophagales</taxon>
        <taxon>Chitinophagaceae</taxon>
        <taxon>Niastella</taxon>
    </lineage>
</organism>
<sequence>MRQLRHHLLAVRALCLSAIFLLCHFISFGQSQTVSGTVTTADGSPLERVSVLIKGTTTGTVTDAKGQFSLKAPGSTVVLDVSMSGYAPKMVVAKAGEPITITMTQSADNMEEVMVVAYGKQKKGTVVGSVAQISGEELKKAPTMNVTNMLAGRVPGLVAVQQSGRPGNDDATLRIRGVGSYVNAGPLVIIDNVQRDNFGNLDPNEIESITFLKDAVSTAVYGLQAANGIILITTKRGKSGKPTITYDGAATVNSNTRFPKFLNGPDYMEWYNKGIEMDNDYNDHVGANLVAPVYTKEQIEAVRNGTNTNPLLGNTDWVGQLTGKNAVSQQHNVSVRGGSDKVKYFTTLGYYDQEGVVKNTNFKRYNVRTNIDAQVNEILSVAMDLGLRQEQGATPGILPDNEAYMNPFYQAVRMLPNMPMYAPNGLPVGYNSGAGWVNPLAAVDRSGYQNSTKNVFLGNLTANVKIPWVKGLEGKLMVAYDKNGTENKSWLTPYKMMGRARDQVTGDYAEIANPPGITKTTLRQSYSQNNRQTFQPSLTYNNSFGDHNVSVLALYEWSQYKTSVFSTGASNFAITDIQDINYGSTASLDFITPTGKSTIERRAGMVGRLNYNYKQKYLLELANRWDASVKFAPKNRWDMFPAVGLGWVISKEKFFDQLAKTVTSLKLKGSIGRLGYEQSTSPFAYLQTYSLTDKPVVVMGGSPVSAIYTSAPPNVNIHWETSVLTNGGFEAVLWNGLLGVDLEAFYKTTDDIISNVTNLYPLSVGGYYPASVNYGKVDNKGFDLQLRHSNHFGEFHYNVTANMNWSQNKIIRRNESAGLPEWQRTVGHSVGEKLGFVVDGMYQNWKEAANGISPSGGTLAPGFFKFKDLNGDGRLTRADDMTFIGRSNTPQLMYGLNIDLRYKGFDFSALLQGAAQADVLLAGAYEGSSGVTTGVEDNTPFSKPFYNFGNSPYFLVENAWTPDNPNAAFPRLSSYKATLSAHNANANSGWIRDGSYLRLKSAQLGYTLPAKLTSAAKIKQVRFYISGFNLFTWDKLKYLDPEMPNVNNGFYPQQRMISGGANITF</sequence>
<feature type="signal peptide" evidence="8">
    <location>
        <begin position="1"/>
        <end position="29"/>
    </location>
</feature>
<dbReference type="InterPro" id="IPR023996">
    <property type="entry name" value="TonB-dep_OMP_SusC/RagA"/>
</dbReference>
<evidence type="ECO:0000256" key="7">
    <source>
        <dbReference type="PROSITE-ProRule" id="PRU01360"/>
    </source>
</evidence>
<evidence type="ECO:0000313" key="10">
    <source>
        <dbReference type="EMBL" id="OQP48203.1"/>
    </source>
</evidence>
<keyword evidence="8" id="KW-0732">Signal</keyword>
<dbReference type="EMBL" id="LWBO01000012">
    <property type="protein sequence ID" value="OQP48203.1"/>
    <property type="molecule type" value="Genomic_DNA"/>
</dbReference>